<dbReference type="STRING" id="632773.BBEV_2314"/>
<dbReference type="Pfam" id="PF03547">
    <property type="entry name" value="Mem_trans"/>
    <property type="match status" value="1"/>
</dbReference>
<accession>A0A1D7QXC8</accession>
<dbReference type="AlphaFoldDB" id="A0A1D7QXC8"/>
<dbReference type="Gene3D" id="1.20.1530.20">
    <property type="match status" value="2"/>
</dbReference>
<dbReference type="PANTHER" id="PTHR36838:SF1">
    <property type="entry name" value="SLR1864 PROTEIN"/>
    <property type="match status" value="1"/>
</dbReference>
<feature type="transmembrane region" description="Helical" evidence="8">
    <location>
        <begin position="285"/>
        <end position="304"/>
    </location>
</feature>
<evidence type="ECO:0000256" key="4">
    <source>
        <dbReference type="ARBA" id="ARBA00022475"/>
    </source>
</evidence>
<name>A0A1D7QXC8_9BACI</name>
<evidence type="ECO:0000256" key="8">
    <source>
        <dbReference type="SAM" id="Phobius"/>
    </source>
</evidence>
<dbReference type="InterPro" id="IPR038770">
    <property type="entry name" value="Na+/solute_symporter_sf"/>
</dbReference>
<evidence type="ECO:0000313" key="10">
    <source>
        <dbReference type="Proteomes" id="UP000094463"/>
    </source>
</evidence>
<dbReference type="GO" id="GO:0005886">
    <property type="term" value="C:plasma membrane"/>
    <property type="evidence" value="ECO:0007669"/>
    <property type="project" value="UniProtKB-SubCell"/>
</dbReference>
<dbReference type="InterPro" id="IPR004776">
    <property type="entry name" value="Mem_transp_PIN-like"/>
</dbReference>
<dbReference type="KEGG" id="bbev:BBEV_2314"/>
<feature type="transmembrane region" description="Helical" evidence="8">
    <location>
        <begin position="224"/>
        <end position="246"/>
    </location>
</feature>
<feature type="transmembrane region" description="Helical" evidence="8">
    <location>
        <begin position="99"/>
        <end position="120"/>
    </location>
</feature>
<feature type="transmembrane region" description="Helical" evidence="8">
    <location>
        <begin position="161"/>
        <end position="182"/>
    </location>
</feature>
<dbReference type="PANTHER" id="PTHR36838">
    <property type="entry name" value="AUXIN EFFLUX CARRIER FAMILY PROTEIN"/>
    <property type="match status" value="1"/>
</dbReference>
<keyword evidence="4" id="KW-1003">Cell membrane</keyword>
<keyword evidence="10" id="KW-1185">Reference proteome</keyword>
<keyword evidence="5 8" id="KW-0812">Transmembrane</keyword>
<evidence type="ECO:0000256" key="2">
    <source>
        <dbReference type="ARBA" id="ARBA00010145"/>
    </source>
</evidence>
<comment type="similarity">
    <text evidence="2">Belongs to the auxin efflux carrier (TC 2.A.69) family.</text>
</comment>
<proteinExistence type="inferred from homology"/>
<evidence type="ECO:0000256" key="5">
    <source>
        <dbReference type="ARBA" id="ARBA00022692"/>
    </source>
</evidence>
<feature type="transmembrane region" description="Helical" evidence="8">
    <location>
        <begin position="194"/>
        <end position="212"/>
    </location>
</feature>
<reference evidence="9 10" key="1">
    <citation type="submission" date="2015-08" db="EMBL/GenBank/DDBJ databases">
        <title>The complete genome sequence of Bacillus beveridgei MLTeJB.</title>
        <authorList>
            <person name="Hanson T.E."/>
            <person name="Mesa C."/>
            <person name="Basesman S.M."/>
            <person name="Oremland R.S."/>
        </authorList>
    </citation>
    <scope>NUCLEOTIDE SEQUENCE [LARGE SCALE GENOMIC DNA]</scope>
    <source>
        <strain evidence="9 10">MLTeJB</strain>
    </source>
</reference>
<dbReference type="PATRIC" id="fig|632773.3.peg.2418"/>
<dbReference type="Proteomes" id="UP000094463">
    <property type="component" value="Chromosome"/>
</dbReference>
<dbReference type="EMBL" id="CP012502">
    <property type="protein sequence ID" value="AOM83655.1"/>
    <property type="molecule type" value="Genomic_DNA"/>
</dbReference>
<feature type="transmembrane region" description="Helical" evidence="8">
    <location>
        <begin position="65"/>
        <end position="87"/>
    </location>
</feature>
<comment type="subcellular location">
    <subcellularLocation>
        <location evidence="1">Cell membrane</location>
        <topology evidence="1">Multi-pass membrane protein</topology>
    </subcellularLocation>
</comment>
<evidence type="ECO:0000256" key="3">
    <source>
        <dbReference type="ARBA" id="ARBA00022448"/>
    </source>
</evidence>
<gene>
    <name evidence="9" type="ORF">BBEV_2314</name>
</gene>
<keyword evidence="7 8" id="KW-0472">Membrane</keyword>
<dbReference type="GO" id="GO:0055085">
    <property type="term" value="P:transmembrane transport"/>
    <property type="evidence" value="ECO:0007669"/>
    <property type="project" value="InterPro"/>
</dbReference>
<evidence type="ECO:0000256" key="7">
    <source>
        <dbReference type="ARBA" id="ARBA00023136"/>
    </source>
</evidence>
<keyword evidence="6 8" id="KW-1133">Transmembrane helix</keyword>
<protein>
    <submittedName>
        <fullName evidence="9">Putative transporter</fullName>
    </submittedName>
</protein>
<feature type="transmembrane region" description="Helical" evidence="8">
    <location>
        <begin position="252"/>
        <end position="273"/>
    </location>
</feature>
<keyword evidence="3" id="KW-0813">Transport</keyword>
<evidence type="ECO:0000256" key="1">
    <source>
        <dbReference type="ARBA" id="ARBA00004651"/>
    </source>
</evidence>
<evidence type="ECO:0000313" key="9">
    <source>
        <dbReference type="EMBL" id="AOM83655.1"/>
    </source>
</evidence>
<sequence length="305" mass="33470">MRKERIVMTIFIQVVLPVLLVFGAGFAIQKWQRVDIKPLSVVALYVATPALVFQTFYHAEIDRQYGYMVAFALLLLFAIILINKLAALVTKRSSEEESGWILGTAFMNSGNYGAPIILFAYGQEGFAFAVSFMVLQAIIMNIFGVYYAAKGRSGVRFALKSVIGMPVTYAVILGLLVQLSGTTVPDNLLGTVDILAEAAIPMVMIILGMQLANMSWGQFEWKPLSYVVTVRLLVSPVIAYLLTLIFPFDPLLANVLIISAAMPSAATIVMFAVQFNTMPKFISSVTLVSTIISIFTITLLLMILN</sequence>
<feature type="transmembrane region" description="Helical" evidence="8">
    <location>
        <begin position="126"/>
        <end position="149"/>
    </location>
</feature>
<evidence type="ECO:0000256" key="6">
    <source>
        <dbReference type="ARBA" id="ARBA00022989"/>
    </source>
</evidence>
<organism evidence="9 10">
    <name type="scientific">Salisediminibacterium beveridgei</name>
    <dbReference type="NCBI Taxonomy" id="632773"/>
    <lineage>
        <taxon>Bacteria</taxon>
        <taxon>Bacillati</taxon>
        <taxon>Bacillota</taxon>
        <taxon>Bacilli</taxon>
        <taxon>Bacillales</taxon>
        <taxon>Bacillaceae</taxon>
        <taxon>Salisediminibacterium</taxon>
    </lineage>
</organism>
<feature type="transmembrane region" description="Helical" evidence="8">
    <location>
        <begin position="6"/>
        <end position="27"/>
    </location>
</feature>
<feature type="transmembrane region" description="Helical" evidence="8">
    <location>
        <begin position="39"/>
        <end position="59"/>
    </location>
</feature>